<feature type="signal peptide" evidence="1">
    <location>
        <begin position="1"/>
        <end position="21"/>
    </location>
</feature>
<organism evidence="2 3">
    <name type="scientific">Globicatella sulfidifaciens DSM 15739</name>
    <dbReference type="NCBI Taxonomy" id="1121925"/>
    <lineage>
        <taxon>Bacteria</taxon>
        <taxon>Bacillati</taxon>
        <taxon>Bacillota</taxon>
        <taxon>Bacilli</taxon>
        <taxon>Lactobacillales</taxon>
        <taxon>Aerococcaceae</taxon>
        <taxon>Globicatella</taxon>
    </lineage>
</organism>
<dbReference type="RefSeq" id="WP_143412010.1">
    <property type="nucleotide sequence ID" value="NZ_FUWO01000001.1"/>
</dbReference>
<evidence type="ECO:0000256" key="1">
    <source>
        <dbReference type="SAM" id="SignalP"/>
    </source>
</evidence>
<name>A0A1T4JNA6_9LACT</name>
<dbReference type="Proteomes" id="UP000189941">
    <property type="component" value="Unassembled WGS sequence"/>
</dbReference>
<accession>A0A1T4JNA6</accession>
<evidence type="ECO:0000313" key="3">
    <source>
        <dbReference type="Proteomes" id="UP000189941"/>
    </source>
</evidence>
<evidence type="ECO:0000313" key="2">
    <source>
        <dbReference type="EMBL" id="SJZ31505.1"/>
    </source>
</evidence>
<protein>
    <submittedName>
        <fullName evidence="2">Uncharacterized protein</fullName>
    </submittedName>
</protein>
<sequence>MKKIISCLILLSLIRPLSVQAQTMSSIFDADPSYNARPYSHSGLTNRIIEEIKSAFNINSNEEFLSEFHAHSAGPIVMIPTKNDANLSITVWDGMEGDELYIYLRLSSNKVIDFNTFLTLIQLIEPNMNSEDLQSFYNQWQAQLDENHKASINGHEFHSYGLNHSSNPNQHVNQIEIRFNFPLTTFEDEELTNLSGSFYDTTKEFPSIYDHSNSDATVYLDRMYINNLLYELQQTFGFDLTENHLSAWGGTVYFYPTELAELGRLNEFYLFSGETSSYQTIELRFTHAYEEDNPDIKANQLLMIKSYFHLFAKLLNPYLTEKEINSAFDNYTEEGNTELGDIVIRREGFTDNTISMSRRVRYKLEDVQLDYILSVPDNQASQVLIPSETMYEATVPQINPVEKIFAQTNYDHSNIGEVFGSDANLKKHYEDKVIQVLNALPHHKEVLEISGDILLDSPDNWMIVEPKSDEDFQYQVYIGDLDFDIDEPVEIQAYNLGIQLIDRKNLMLIPITIKQNGQTIYSLGGDMNE</sequence>
<reference evidence="3" key="1">
    <citation type="submission" date="2017-02" db="EMBL/GenBank/DDBJ databases">
        <authorList>
            <person name="Varghese N."/>
            <person name="Submissions S."/>
        </authorList>
    </citation>
    <scope>NUCLEOTIDE SEQUENCE [LARGE SCALE GENOMIC DNA]</scope>
    <source>
        <strain evidence="3">DSM 15739</strain>
    </source>
</reference>
<feature type="chain" id="PRO_5012029621" evidence="1">
    <location>
        <begin position="22"/>
        <end position="529"/>
    </location>
</feature>
<dbReference type="OrthoDB" id="9812811at2"/>
<dbReference type="AlphaFoldDB" id="A0A1T4JNA6"/>
<gene>
    <name evidence="2" type="ORF">SAMN02746011_00208</name>
</gene>
<keyword evidence="1" id="KW-0732">Signal</keyword>
<keyword evidence="3" id="KW-1185">Reference proteome</keyword>
<proteinExistence type="predicted"/>
<dbReference type="EMBL" id="FUWO01000001">
    <property type="protein sequence ID" value="SJZ31505.1"/>
    <property type="molecule type" value="Genomic_DNA"/>
</dbReference>